<dbReference type="InterPro" id="IPR050640">
    <property type="entry name" value="Bact_2-comp_sensor_kinase"/>
</dbReference>
<keyword evidence="1" id="KW-1133">Transmembrane helix</keyword>
<reference evidence="3 4" key="1">
    <citation type="submission" date="2019-11" db="EMBL/GenBank/DDBJ databases">
        <authorList>
            <person name="Zheng R.K."/>
            <person name="Sun C.M."/>
        </authorList>
    </citation>
    <scope>NUCLEOTIDE SEQUENCE [LARGE SCALE GENOMIC DNA]</scope>
    <source>
        <strain evidence="3 4">WC007</strain>
    </source>
</reference>
<dbReference type="PANTHER" id="PTHR34220">
    <property type="entry name" value="SENSOR HISTIDINE KINASE YPDA"/>
    <property type="match status" value="1"/>
</dbReference>
<dbReference type="Proteomes" id="UP000428260">
    <property type="component" value="Chromosome"/>
</dbReference>
<dbReference type="Gene3D" id="3.30.565.10">
    <property type="entry name" value="Histidine kinase-like ATPase, C-terminal domain"/>
    <property type="match status" value="1"/>
</dbReference>
<keyword evidence="1" id="KW-0812">Transmembrane</keyword>
<sequence length="349" mass="41172">MTKNHTPIFLRYRFWWHVLFWVVVLVVFWLIYAGHRGEYYQEFIINVIQLPAKMIGTYTFIYLILPLATEKRKFVTFGVFVVIHFFLYGIILRASYYFTNPFPGDIDFERIPFFDLTRILTKAASDYVLPGIASAIYFFKRWYIEEQKNKKMAEEKLAAELNFLKAQIHPHFLFNTLNNLYTLTLLKSEEAPDIVLKLSELLDYMIYKSNIRFVPLANELEIVEGYIDLEKMRYSERLELSYSVNGEADKHQIAPLILLPFIENCFKHGASKDRIKPVVDIEINIMSEFLTLKAINSVPEKKGKEEPENEGIGLSNVKRRLELIYPDKYELEINSNNRLFGVELKIFWV</sequence>
<dbReference type="GO" id="GO:0000155">
    <property type="term" value="F:phosphorelay sensor kinase activity"/>
    <property type="evidence" value="ECO:0007669"/>
    <property type="project" value="InterPro"/>
</dbReference>
<dbReference type="KEGG" id="mcos:GM418_19240"/>
<accession>A0A6I6JZP8</accession>
<evidence type="ECO:0000256" key="1">
    <source>
        <dbReference type="SAM" id="Phobius"/>
    </source>
</evidence>
<name>A0A6I6JZP8_9BACT</name>
<protein>
    <submittedName>
        <fullName evidence="3">Sensor histidine kinase</fullName>
    </submittedName>
</protein>
<feature type="transmembrane region" description="Helical" evidence="1">
    <location>
        <begin position="77"/>
        <end position="99"/>
    </location>
</feature>
<gene>
    <name evidence="3" type="ORF">GM418_19240</name>
</gene>
<evidence type="ECO:0000259" key="2">
    <source>
        <dbReference type="Pfam" id="PF06580"/>
    </source>
</evidence>
<dbReference type="InterPro" id="IPR010559">
    <property type="entry name" value="Sig_transdc_His_kin_internal"/>
</dbReference>
<keyword evidence="4" id="KW-1185">Reference proteome</keyword>
<keyword evidence="3" id="KW-0418">Kinase</keyword>
<dbReference type="PANTHER" id="PTHR34220:SF7">
    <property type="entry name" value="SENSOR HISTIDINE KINASE YPDA"/>
    <property type="match status" value="1"/>
</dbReference>
<feature type="transmembrane region" description="Helical" evidence="1">
    <location>
        <begin position="12"/>
        <end position="31"/>
    </location>
</feature>
<dbReference type="RefSeq" id="WP_158868869.1">
    <property type="nucleotide sequence ID" value="NZ_CP046401.1"/>
</dbReference>
<organism evidence="3 4">
    <name type="scientific">Maribellus comscasis</name>
    <dbReference type="NCBI Taxonomy" id="2681766"/>
    <lineage>
        <taxon>Bacteria</taxon>
        <taxon>Pseudomonadati</taxon>
        <taxon>Bacteroidota</taxon>
        <taxon>Bacteroidia</taxon>
        <taxon>Marinilabiliales</taxon>
        <taxon>Prolixibacteraceae</taxon>
        <taxon>Maribellus</taxon>
    </lineage>
</organism>
<feature type="domain" description="Signal transduction histidine kinase internal region" evidence="2">
    <location>
        <begin position="159"/>
        <end position="238"/>
    </location>
</feature>
<feature type="transmembrane region" description="Helical" evidence="1">
    <location>
        <begin position="43"/>
        <end position="65"/>
    </location>
</feature>
<dbReference type="Pfam" id="PF06580">
    <property type="entry name" value="His_kinase"/>
    <property type="match status" value="1"/>
</dbReference>
<dbReference type="EMBL" id="CP046401">
    <property type="protein sequence ID" value="QGY45727.1"/>
    <property type="molecule type" value="Genomic_DNA"/>
</dbReference>
<evidence type="ECO:0000313" key="3">
    <source>
        <dbReference type="EMBL" id="QGY45727.1"/>
    </source>
</evidence>
<dbReference type="GO" id="GO:0016020">
    <property type="term" value="C:membrane"/>
    <property type="evidence" value="ECO:0007669"/>
    <property type="project" value="InterPro"/>
</dbReference>
<keyword evidence="3" id="KW-0808">Transferase</keyword>
<evidence type="ECO:0000313" key="4">
    <source>
        <dbReference type="Proteomes" id="UP000428260"/>
    </source>
</evidence>
<proteinExistence type="predicted"/>
<dbReference type="InterPro" id="IPR036890">
    <property type="entry name" value="HATPase_C_sf"/>
</dbReference>
<dbReference type="AlphaFoldDB" id="A0A6I6JZP8"/>
<keyword evidence="1" id="KW-0472">Membrane</keyword>